<proteinExistence type="predicted"/>
<organism evidence="2 3">
    <name type="scientific">Cylindrotheca closterium</name>
    <dbReference type="NCBI Taxonomy" id="2856"/>
    <lineage>
        <taxon>Eukaryota</taxon>
        <taxon>Sar</taxon>
        <taxon>Stramenopiles</taxon>
        <taxon>Ochrophyta</taxon>
        <taxon>Bacillariophyta</taxon>
        <taxon>Bacillariophyceae</taxon>
        <taxon>Bacillariophycidae</taxon>
        <taxon>Bacillariales</taxon>
        <taxon>Bacillariaceae</taxon>
        <taxon>Cylindrotheca</taxon>
    </lineage>
</organism>
<keyword evidence="3" id="KW-1185">Reference proteome</keyword>
<evidence type="ECO:0000313" key="2">
    <source>
        <dbReference type="EMBL" id="CAJ1966307.1"/>
    </source>
</evidence>
<name>A0AAD2G8P0_9STRA</name>
<evidence type="ECO:0000313" key="3">
    <source>
        <dbReference type="Proteomes" id="UP001295423"/>
    </source>
</evidence>
<reference evidence="2" key="1">
    <citation type="submission" date="2023-08" db="EMBL/GenBank/DDBJ databases">
        <authorList>
            <person name="Audoor S."/>
            <person name="Bilcke G."/>
        </authorList>
    </citation>
    <scope>NUCLEOTIDE SEQUENCE</scope>
</reference>
<comment type="caution">
    <text evidence="2">The sequence shown here is derived from an EMBL/GenBank/DDBJ whole genome shotgun (WGS) entry which is preliminary data.</text>
</comment>
<gene>
    <name evidence="2" type="ORF">CYCCA115_LOCUS21891</name>
</gene>
<sequence length="129" mass="13829">MDPIRQRRTQLLMIGPSHNPTTESLELVPEAPAASPNCTPTAAPSKKQVLDPPSPKDLAAIRNNQTIPGDNTLSKGNWNANILINVKGDSGLTPLLDSIQELLLPALAGCTNGDQRKLIVLAQPEPRKK</sequence>
<dbReference type="AlphaFoldDB" id="A0AAD2G8P0"/>
<accession>A0AAD2G8P0</accession>
<protein>
    <submittedName>
        <fullName evidence="2">Uncharacterized protein</fullName>
    </submittedName>
</protein>
<dbReference type="Proteomes" id="UP001295423">
    <property type="component" value="Unassembled WGS sequence"/>
</dbReference>
<dbReference type="EMBL" id="CAKOGP040002269">
    <property type="protein sequence ID" value="CAJ1966307.1"/>
    <property type="molecule type" value="Genomic_DNA"/>
</dbReference>
<evidence type="ECO:0000256" key="1">
    <source>
        <dbReference type="SAM" id="MobiDB-lite"/>
    </source>
</evidence>
<feature type="region of interest" description="Disordered" evidence="1">
    <location>
        <begin position="31"/>
        <end position="54"/>
    </location>
</feature>